<protein>
    <submittedName>
        <fullName evidence="1">Uncharacterized protein</fullName>
    </submittedName>
</protein>
<accession>A0A024TFD9</accession>
<dbReference type="RefSeq" id="XP_008878528.1">
    <property type="nucleotide sequence ID" value="XM_008880306.1"/>
</dbReference>
<dbReference type="AlphaFoldDB" id="A0A024TFD9"/>
<dbReference type="EMBL" id="KI913997">
    <property type="protein sequence ID" value="ETV92758.1"/>
    <property type="molecule type" value="Genomic_DNA"/>
</dbReference>
<evidence type="ECO:0000313" key="1">
    <source>
        <dbReference type="EMBL" id="ETV92758.1"/>
    </source>
</evidence>
<dbReference type="GeneID" id="20090038"/>
<organism evidence="1">
    <name type="scientific">Aphanomyces invadans</name>
    <dbReference type="NCBI Taxonomy" id="157072"/>
    <lineage>
        <taxon>Eukaryota</taxon>
        <taxon>Sar</taxon>
        <taxon>Stramenopiles</taxon>
        <taxon>Oomycota</taxon>
        <taxon>Saprolegniomycetes</taxon>
        <taxon>Saprolegniales</taxon>
        <taxon>Verrucalvaceae</taxon>
        <taxon>Aphanomyces</taxon>
    </lineage>
</organism>
<proteinExistence type="predicted"/>
<dbReference type="VEuPathDB" id="FungiDB:H310_12988"/>
<name>A0A024TFD9_9STRA</name>
<gene>
    <name evidence="1" type="ORF">H310_12988</name>
</gene>
<reference evidence="1" key="1">
    <citation type="submission" date="2013-12" db="EMBL/GenBank/DDBJ databases">
        <title>The Genome Sequence of Aphanomyces invadans NJM9701.</title>
        <authorList>
            <consortium name="The Broad Institute Genomics Platform"/>
            <person name="Russ C."/>
            <person name="Tyler B."/>
            <person name="van West P."/>
            <person name="Dieguez-Uribeondo J."/>
            <person name="Young S.K."/>
            <person name="Zeng Q."/>
            <person name="Gargeya S."/>
            <person name="Fitzgerald M."/>
            <person name="Abouelleil A."/>
            <person name="Alvarado L."/>
            <person name="Chapman S.B."/>
            <person name="Gainer-Dewar J."/>
            <person name="Goldberg J."/>
            <person name="Griggs A."/>
            <person name="Gujja S."/>
            <person name="Hansen M."/>
            <person name="Howarth C."/>
            <person name="Imamovic A."/>
            <person name="Ireland A."/>
            <person name="Larimer J."/>
            <person name="McCowan C."/>
            <person name="Murphy C."/>
            <person name="Pearson M."/>
            <person name="Poon T.W."/>
            <person name="Priest M."/>
            <person name="Roberts A."/>
            <person name="Saif S."/>
            <person name="Shea T."/>
            <person name="Sykes S."/>
            <person name="Wortman J."/>
            <person name="Nusbaum C."/>
            <person name="Birren B."/>
        </authorList>
    </citation>
    <scope>NUCLEOTIDE SEQUENCE [LARGE SCALE GENOMIC DNA]</scope>
    <source>
        <strain evidence="1">NJM9701</strain>
    </source>
</reference>
<sequence>MQPPSNTQWEIRRTKSGTTLVKVSENNCLQRRGLKASWVVFVSSWSYSISPRRTHTHTGQHGRTRAFAQRDVVGRRRTSRAGNQFWTRIHVAFMHTRRRSYRPLLKDGAMCLFT</sequence>